<dbReference type="GO" id="GO:0005737">
    <property type="term" value="C:cytoplasm"/>
    <property type="evidence" value="ECO:0007669"/>
    <property type="project" value="TreeGrafter"/>
</dbReference>
<dbReference type="GO" id="GO:0003723">
    <property type="term" value="F:RNA binding"/>
    <property type="evidence" value="ECO:0007669"/>
    <property type="project" value="TreeGrafter"/>
</dbReference>
<protein>
    <submittedName>
        <fullName evidence="2">Importin N-terminal domain-containing protein</fullName>
    </submittedName>
</protein>
<reference evidence="2" key="1">
    <citation type="submission" date="2016-11" db="UniProtKB">
        <authorList>
            <consortium name="WormBaseParasite"/>
        </authorList>
    </citation>
    <scope>IDENTIFICATION</scope>
</reference>
<dbReference type="AlphaFoldDB" id="A0A1I7XLD2"/>
<dbReference type="InterPro" id="IPR045065">
    <property type="entry name" value="XPO1/5"/>
</dbReference>
<dbReference type="GO" id="GO:0005634">
    <property type="term" value="C:nucleus"/>
    <property type="evidence" value="ECO:0007669"/>
    <property type="project" value="TreeGrafter"/>
</dbReference>
<evidence type="ECO:0000313" key="2">
    <source>
        <dbReference type="WBParaSite" id="Hba_18339"/>
    </source>
</evidence>
<dbReference type="Gene3D" id="1.25.10.10">
    <property type="entry name" value="Leucine-rich Repeat Variant"/>
    <property type="match status" value="2"/>
</dbReference>
<dbReference type="InterPro" id="IPR011989">
    <property type="entry name" value="ARM-like"/>
</dbReference>
<dbReference type="PANTHER" id="PTHR11223:SF3">
    <property type="entry name" value="EXPORTIN-5"/>
    <property type="match status" value="1"/>
</dbReference>
<dbReference type="GO" id="GO:0042565">
    <property type="term" value="C:RNA nuclear export complex"/>
    <property type="evidence" value="ECO:0007669"/>
    <property type="project" value="TreeGrafter"/>
</dbReference>
<dbReference type="GO" id="GO:0006611">
    <property type="term" value="P:protein export from nucleus"/>
    <property type="evidence" value="ECO:0007669"/>
    <property type="project" value="InterPro"/>
</dbReference>
<accession>A0A1I7XLD2</accession>
<dbReference type="GO" id="GO:0006405">
    <property type="term" value="P:RNA export from nucleus"/>
    <property type="evidence" value="ECO:0007669"/>
    <property type="project" value="TreeGrafter"/>
</dbReference>
<dbReference type="PANTHER" id="PTHR11223">
    <property type="entry name" value="EXPORTIN 1/5"/>
    <property type="match status" value="1"/>
</dbReference>
<evidence type="ECO:0000313" key="1">
    <source>
        <dbReference type="Proteomes" id="UP000095283"/>
    </source>
</evidence>
<name>A0A1I7XLD2_HETBA</name>
<dbReference type="SUPFAM" id="SSF48371">
    <property type="entry name" value="ARM repeat"/>
    <property type="match status" value="1"/>
</dbReference>
<proteinExistence type="predicted"/>
<dbReference type="GO" id="GO:0005049">
    <property type="term" value="F:nuclear export signal receptor activity"/>
    <property type="evidence" value="ECO:0007669"/>
    <property type="project" value="InterPro"/>
</dbReference>
<sequence>MSISSGNVIQTVLSINSPLTTNDERVRCTQMIETLKEGCPDVIANVGFELVNKSDPFLSHVGWTFIEDLIRYKWNQLTSDYRLELRSRILQLIEVQLTENTIESNARCVVAMMEHEWPQNWGELVIQLEQLSTRNNAGLLAAKYIICWLSDVCEWVTLSALEPLMNQIIDTVIRYLNIAERSIYEQAALCLAALAGRKNLAADVAHSSEEHYKYLKALCNLLTILGIFTLDHLARVWIDKTPPQNFSTYLSAIVAFFIHPSLHLKNEACDVLIALSTHSVFKDDSVFKAVISEVLGKVGCPSKLPRTPATHYSLMDYDDDVEWQNTFLRGLYNLHYT</sequence>
<dbReference type="Proteomes" id="UP000095283">
    <property type="component" value="Unplaced"/>
</dbReference>
<dbReference type="WBParaSite" id="Hba_18339">
    <property type="protein sequence ID" value="Hba_18339"/>
    <property type="gene ID" value="Hba_18339"/>
</dbReference>
<keyword evidence="1" id="KW-1185">Reference proteome</keyword>
<dbReference type="InterPro" id="IPR016024">
    <property type="entry name" value="ARM-type_fold"/>
</dbReference>
<organism evidence="1 2">
    <name type="scientific">Heterorhabditis bacteriophora</name>
    <name type="common">Entomopathogenic nematode worm</name>
    <dbReference type="NCBI Taxonomy" id="37862"/>
    <lineage>
        <taxon>Eukaryota</taxon>
        <taxon>Metazoa</taxon>
        <taxon>Ecdysozoa</taxon>
        <taxon>Nematoda</taxon>
        <taxon>Chromadorea</taxon>
        <taxon>Rhabditida</taxon>
        <taxon>Rhabditina</taxon>
        <taxon>Rhabditomorpha</taxon>
        <taxon>Strongyloidea</taxon>
        <taxon>Heterorhabditidae</taxon>
        <taxon>Heterorhabditis</taxon>
    </lineage>
</organism>